<comment type="caution">
    <text evidence="4">The sequence shown here is derived from an EMBL/GenBank/DDBJ whole genome shotgun (WGS) entry which is preliminary data.</text>
</comment>
<dbReference type="CDD" id="cd05300">
    <property type="entry name" value="2-Hacid_dh_1"/>
    <property type="match status" value="1"/>
</dbReference>
<evidence type="ECO:0000313" key="5">
    <source>
        <dbReference type="Proteomes" id="UP000280668"/>
    </source>
</evidence>
<dbReference type="GO" id="GO:0016491">
    <property type="term" value="F:oxidoreductase activity"/>
    <property type="evidence" value="ECO:0007669"/>
    <property type="project" value="UniProtKB-KW"/>
</dbReference>
<evidence type="ECO:0000313" key="4">
    <source>
        <dbReference type="EMBL" id="ROR72432.1"/>
    </source>
</evidence>
<dbReference type="GO" id="GO:0051287">
    <property type="term" value="F:NAD binding"/>
    <property type="evidence" value="ECO:0007669"/>
    <property type="project" value="InterPro"/>
</dbReference>
<sequence>MSGVLLVTAAAGLPREELQRLAPPHRVIEIPTLGEGDVAATLGEDRRHVQAILGASPADALAGFPGLEWVHSSAAGVDGWLRGGAVPPGVTLTSAAGNGAIPLAEHALMLMLLLSREAGRWFEAQRRHEWQRFVHGELAGARLGIIGYGNSGQDLARKALACHMSVQALRRTPSGDQDGEVRLRYGDDGLRTLLRTSDVVVVTAPKTAETAGMLGAEMLALMPSRAFLITVSRGGIVDEEALVAALREGRLAGAGLDAHAVEPLPADSPLWDLPNVIVTPHNGATTEGTAARGRAIALDNVARWAVGEPLRNVVDPARGY</sequence>
<evidence type="ECO:0000256" key="1">
    <source>
        <dbReference type="ARBA" id="ARBA00023002"/>
    </source>
</evidence>
<dbReference type="SUPFAM" id="SSF51735">
    <property type="entry name" value="NAD(P)-binding Rossmann-fold domains"/>
    <property type="match status" value="1"/>
</dbReference>
<proteinExistence type="predicted"/>
<evidence type="ECO:0000259" key="3">
    <source>
        <dbReference type="Pfam" id="PF02826"/>
    </source>
</evidence>
<dbReference type="EMBL" id="RKHK01000001">
    <property type="protein sequence ID" value="ROR72432.1"/>
    <property type="molecule type" value="Genomic_DNA"/>
</dbReference>
<dbReference type="Gene3D" id="3.40.50.720">
    <property type="entry name" value="NAD(P)-binding Rossmann-like Domain"/>
    <property type="match status" value="2"/>
</dbReference>
<organism evidence="4 5">
    <name type="scientific">Bogoriella caseilytica</name>
    <dbReference type="NCBI Taxonomy" id="56055"/>
    <lineage>
        <taxon>Bacteria</taxon>
        <taxon>Bacillati</taxon>
        <taxon>Actinomycetota</taxon>
        <taxon>Actinomycetes</taxon>
        <taxon>Micrococcales</taxon>
        <taxon>Bogoriellaceae</taxon>
        <taxon>Bogoriella</taxon>
    </lineage>
</organism>
<keyword evidence="5" id="KW-1185">Reference proteome</keyword>
<gene>
    <name evidence="4" type="ORF">EDD31_0783</name>
</gene>
<protein>
    <submittedName>
        <fullName evidence="4">Phosphoglycerate dehydrogenase-like enzyme</fullName>
    </submittedName>
</protein>
<dbReference type="Pfam" id="PF02826">
    <property type="entry name" value="2-Hacid_dh_C"/>
    <property type="match status" value="1"/>
</dbReference>
<dbReference type="InterPro" id="IPR036291">
    <property type="entry name" value="NAD(P)-bd_dom_sf"/>
</dbReference>
<dbReference type="InterPro" id="IPR006140">
    <property type="entry name" value="D-isomer_DH_NAD-bd"/>
</dbReference>
<feature type="domain" description="D-isomer specific 2-hydroxyacid dehydrogenase NAD-binding" evidence="3">
    <location>
        <begin position="108"/>
        <end position="283"/>
    </location>
</feature>
<dbReference type="AlphaFoldDB" id="A0A3N2BB82"/>
<dbReference type="RefSeq" id="WP_211336047.1">
    <property type="nucleotide sequence ID" value="NZ_RKHK01000001.1"/>
</dbReference>
<dbReference type="PANTHER" id="PTHR43333:SF1">
    <property type="entry name" value="D-ISOMER SPECIFIC 2-HYDROXYACID DEHYDROGENASE NAD-BINDING DOMAIN-CONTAINING PROTEIN"/>
    <property type="match status" value="1"/>
</dbReference>
<dbReference type="Proteomes" id="UP000280668">
    <property type="component" value="Unassembled WGS sequence"/>
</dbReference>
<dbReference type="SUPFAM" id="SSF52283">
    <property type="entry name" value="Formate/glycerate dehydrogenase catalytic domain-like"/>
    <property type="match status" value="1"/>
</dbReference>
<dbReference type="PANTHER" id="PTHR43333">
    <property type="entry name" value="2-HACID_DH_C DOMAIN-CONTAINING PROTEIN"/>
    <property type="match status" value="1"/>
</dbReference>
<name>A0A3N2BB82_9MICO</name>
<accession>A0A3N2BB82</accession>
<evidence type="ECO:0000256" key="2">
    <source>
        <dbReference type="ARBA" id="ARBA00023027"/>
    </source>
</evidence>
<reference evidence="4 5" key="1">
    <citation type="submission" date="2018-11" db="EMBL/GenBank/DDBJ databases">
        <title>Sequencing the genomes of 1000 actinobacteria strains.</title>
        <authorList>
            <person name="Klenk H.-P."/>
        </authorList>
    </citation>
    <scope>NUCLEOTIDE SEQUENCE [LARGE SCALE GENOMIC DNA]</scope>
    <source>
        <strain evidence="4 5">DSM 11294</strain>
    </source>
</reference>
<keyword evidence="2" id="KW-0520">NAD</keyword>
<keyword evidence="1" id="KW-0560">Oxidoreductase</keyword>